<feature type="region of interest" description="Disordered" evidence="1">
    <location>
        <begin position="1"/>
        <end position="39"/>
    </location>
</feature>
<evidence type="ECO:0000313" key="2">
    <source>
        <dbReference type="EMBL" id="GFD32003.1"/>
    </source>
</evidence>
<sequence length="114" mass="12346">LHHDAQQQHDHEECGAANGDDGAHRARNQHFGRQDAHAPAGFVDAEEAPEIACHRVAEIGAKRKIAPHETVAFVPVRCRERVAVGRHQVNDFGAGLLRNILQQLVGVVLGCGVL</sequence>
<evidence type="ECO:0000256" key="1">
    <source>
        <dbReference type="SAM" id="MobiDB-lite"/>
    </source>
</evidence>
<feature type="non-terminal residue" evidence="2">
    <location>
        <position position="114"/>
    </location>
</feature>
<comment type="caution">
    <text evidence="2">The sequence shown here is derived from an EMBL/GenBank/DDBJ whole genome shotgun (WGS) entry which is preliminary data.</text>
</comment>
<proteinExistence type="predicted"/>
<organism evidence="2">
    <name type="scientific">Tanacetum cinerariifolium</name>
    <name type="common">Dalmatian daisy</name>
    <name type="synonym">Chrysanthemum cinerariifolium</name>
    <dbReference type="NCBI Taxonomy" id="118510"/>
    <lineage>
        <taxon>Eukaryota</taxon>
        <taxon>Viridiplantae</taxon>
        <taxon>Streptophyta</taxon>
        <taxon>Embryophyta</taxon>
        <taxon>Tracheophyta</taxon>
        <taxon>Spermatophyta</taxon>
        <taxon>Magnoliopsida</taxon>
        <taxon>eudicotyledons</taxon>
        <taxon>Gunneridae</taxon>
        <taxon>Pentapetalae</taxon>
        <taxon>asterids</taxon>
        <taxon>campanulids</taxon>
        <taxon>Asterales</taxon>
        <taxon>Asteraceae</taxon>
        <taxon>Asteroideae</taxon>
        <taxon>Anthemideae</taxon>
        <taxon>Anthemidinae</taxon>
        <taxon>Tanacetum</taxon>
    </lineage>
</organism>
<name>A0A699VCT0_TANCI</name>
<feature type="non-terminal residue" evidence="2">
    <location>
        <position position="1"/>
    </location>
</feature>
<protein>
    <submittedName>
        <fullName evidence="2">Uncharacterized protein</fullName>
    </submittedName>
</protein>
<feature type="compositionally biased region" description="Basic and acidic residues" evidence="1">
    <location>
        <begin position="1"/>
        <end position="14"/>
    </location>
</feature>
<dbReference type="EMBL" id="BKCJ011419644">
    <property type="protein sequence ID" value="GFD32003.1"/>
    <property type="molecule type" value="Genomic_DNA"/>
</dbReference>
<dbReference type="AlphaFoldDB" id="A0A699VCT0"/>
<gene>
    <name evidence="2" type="ORF">Tci_903972</name>
</gene>
<reference evidence="2" key="1">
    <citation type="journal article" date="2019" name="Sci. Rep.">
        <title>Draft genome of Tanacetum cinerariifolium, the natural source of mosquito coil.</title>
        <authorList>
            <person name="Yamashiro T."/>
            <person name="Shiraishi A."/>
            <person name="Satake H."/>
            <person name="Nakayama K."/>
        </authorList>
    </citation>
    <scope>NUCLEOTIDE SEQUENCE</scope>
</reference>
<accession>A0A699VCT0</accession>